<evidence type="ECO:0000256" key="7">
    <source>
        <dbReference type="SAM" id="Phobius"/>
    </source>
</evidence>
<comment type="subcellular location">
    <subcellularLocation>
        <location evidence="1">Cell membrane</location>
        <topology evidence="1">Multi-pass membrane protein</topology>
    </subcellularLocation>
</comment>
<sequence length="193" mass="21185">MNFALAALIMVFAGVLLLRLAGRKSISQMTLAETVVMISIGSIIVKPIVEQSVWKTVVAAGIFVAALVFMEIVQLKFNAVEKFITGKSKVIIQDGIIDIHQLKKLRISVDELEMRIRISGINKIENIKTATLEPNGQIGYELTDEAKPLTVGEFKRLMGLTAQNPIADQTPPGELFAELVNGEHKNPHPSKLK</sequence>
<dbReference type="InterPro" id="IPR023090">
    <property type="entry name" value="UPF0702_alpha/beta_dom_sf"/>
</dbReference>
<evidence type="ECO:0000256" key="4">
    <source>
        <dbReference type="ARBA" id="ARBA00022692"/>
    </source>
</evidence>
<evidence type="ECO:0000259" key="8">
    <source>
        <dbReference type="Pfam" id="PF04239"/>
    </source>
</evidence>
<dbReference type="Gene3D" id="3.30.240.20">
    <property type="entry name" value="bsu07140 like domains"/>
    <property type="match status" value="1"/>
</dbReference>
<comment type="similarity">
    <text evidence="2">Belongs to the UPF0702 family.</text>
</comment>
<keyword evidence="4 7" id="KW-0812">Transmembrane</keyword>
<dbReference type="PANTHER" id="PTHR34582:SF2">
    <property type="entry name" value="UPF0702 TRANSMEMBRANE PROTEIN YDFR"/>
    <property type="match status" value="1"/>
</dbReference>
<keyword evidence="5 7" id="KW-1133">Transmembrane helix</keyword>
<keyword evidence="10" id="KW-1185">Reference proteome</keyword>
<evidence type="ECO:0000256" key="3">
    <source>
        <dbReference type="ARBA" id="ARBA00022475"/>
    </source>
</evidence>
<dbReference type="EMBL" id="CP071709">
    <property type="protein sequence ID" value="QVY63421.1"/>
    <property type="molecule type" value="Genomic_DNA"/>
</dbReference>
<feature type="transmembrane region" description="Helical" evidence="7">
    <location>
        <begin position="53"/>
        <end position="73"/>
    </location>
</feature>
<dbReference type="Pfam" id="PF04239">
    <property type="entry name" value="DUF421"/>
    <property type="match status" value="1"/>
</dbReference>
<evidence type="ECO:0000313" key="9">
    <source>
        <dbReference type="EMBL" id="QVY63421.1"/>
    </source>
</evidence>
<feature type="domain" description="YetF C-terminal" evidence="8">
    <location>
        <begin position="76"/>
        <end position="145"/>
    </location>
</feature>
<dbReference type="Proteomes" id="UP000679247">
    <property type="component" value="Chromosome"/>
</dbReference>
<evidence type="ECO:0000256" key="1">
    <source>
        <dbReference type="ARBA" id="ARBA00004651"/>
    </source>
</evidence>
<keyword evidence="3" id="KW-1003">Cell membrane</keyword>
<evidence type="ECO:0000256" key="2">
    <source>
        <dbReference type="ARBA" id="ARBA00006448"/>
    </source>
</evidence>
<reference evidence="9 10" key="1">
    <citation type="submission" date="2021-03" db="EMBL/GenBank/DDBJ databases">
        <title>The first data on the complete genome of the tetrodotoxin-producing bacterium.</title>
        <authorList>
            <person name="Melnikova D.I."/>
            <person name="Nijland R."/>
            <person name="Magarlamov T.Y."/>
        </authorList>
    </citation>
    <scope>NUCLEOTIDE SEQUENCE [LARGE SCALE GENOMIC DNA]</scope>
    <source>
        <strain evidence="9 10">1839</strain>
    </source>
</reference>
<gene>
    <name evidence="9" type="ORF">J1899_10390</name>
</gene>
<keyword evidence="6 7" id="KW-0472">Membrane</keyword>
<evidence type="ECO:0000256" key="6">
    <source>
        <dbReference type="ARBA" id="ARBA00023136"/>
    </source>
</evidence>
<dbReference type="PANTHER" id="PTHR34582">
    <property type="entry name" value="UPF0702 TRANSMEMBRANE PROTEIN YCAP"/>
    <property type="match status" value="1"/>
</dbReference>
<dbReference type="RefSeq" id="WP_066446206.1">
    <property type="nucleotide sequence ID" value="NZ_CANKUS010000002.1"/>
</dbReference>
<evidence type="ECO:0000313" key="10">
    <source>
        <dbReference type="Proteomes" id="UP000679247"/>
    </source>
</evidence>
<protein>
    <submittedName>
        <fullName evidence="9">DUF421 domain-containing protein</fullName>
    </submittedName>
</protein>
<dbReference type="InterPro" id="IPR007353">
    <property type="entry name" value="DUF421"/>
</dbReference>
<name>A0ABX8FHC5_9BACI</name>
<accession>A0ABX8FHC5</accession>
<proteinExistence type="inferred from homology"/>
<organism evidence="9 10">
    <name type="scientific">Cytobacillus gottheilii</name>
    <dbReference type="NCBI Taxonomy" id="859144"/>
    <lineage>
        <taxon>Bacteria</taxon>
        <taxon>Bacillati</taxon>
        <taxon>Bacillota</taxon>
        <taxon>Bacilli</taxon>
        <taxon>Bacillales</taxon>
        <taxon>Bacillaceae</taxon>
        <taxon>Cytobacillus</taxon>
    </lineage>
</organism>
<evidence type="ECO:0000256" key="5">
    <source>
        <dbReference type="ARBA" id="ARBA00022989"/>
    </source>
</evidence>